<dbReference type="EMBL" id="KN834942">
    <property type="protein sequence ID" value="KIK50004.1"/>
    <property type="molecule type" value="Genomic_DNA"/>
</dbReference>
<proteinExistence type="predicted"/>
<dbReference type="AlphaFoldDB" id="A0A0D0BKR1"/>
<evidence type="ECO:0000313" key="2">
    <source>
        <dbReference type="Proteomes" id="UP000053593"/>
    </source>
</evidence>
<organism evidence="1 2">
    <name type="scientific">Collybiopsis luxurians FD-317 M1</name>
    <dbReference type="NCBI Taxonomy" id="944289"/>
    <lineage>
        <taxon>Eukaryota</taxon>
        <taxon>Fungi</taxon>
        <taxon>Dikarya</taxon>
        <taxon>Basidiomycota</taxon>
        <taxon>Agaricomycotina</taxon>
        <taxon>Agaricomycetes</taxon>
        <taxon>Agaricomycetidae</taxon>
        <taxon>Agaricales</taxon>
        <taxon>Marasmiineae</taxon>
        <taxon>Omphalotaceae</taxon>
        <taxon>Collybiopsis</taxon>
        <taxon>Collybiopsis luxurians</taxon>
    </lineage>
</organism>
<dbReference type="Proteomes" id="UP000053593">
    <property type="component" value="Unassembled WGS sequence"/>
</dbReference>
<dbReference type="HOGENOM" id="CLU_2264061_0_0_1"/>
<reference evidence="1 2" key="1">
    <citation type="submission" date="2014-04" db="EMBL/GenBank/DDBJ databases">
        <title>Evolutionary Origins and Diversification of the Mycorrhizal Mutualists.</title>
        <authorList>
            <consortium name="DOE Joint Genome Institute"/>
            <consortium name="Mycorrhizal Genomics Consortium"/>
            <person name="Kohler A."/>
            <person name="Kuo A."/>
            <person name="Nagy L.G."/>
            <person name="Floudas D."/>
            <person name="Copeland A."/>
            <person name="Barry K.W."/>
            <person name="Cichocki N."/>
            <person name="Veneault-Fourrey C."/>
            <person name="LaButti K."/>
            <person name="Lindquist E.A."/>
            <person name="Lipzen A."/>
            <person name="Lundell T."/>
            <person name="Morin E."/>
            <person name="Murat C."/>
            <person name="Riley R."/>
            <person name="Ohm R."/>
            <person name="Sun H."/>
            <person name="Tunlid A."/>
            <person name="Henrissat B."/>
            <person name="Grigoriev I.V."/>
            <person name="Hibbett D.S."/>
            <person name="Martin F."/>
        </authorList>
    </citation>
    <scope>NUCLEOTIDE SEQUENCE [LARGE SCALE GENOMIC DNA]</scope>
    <source>
        <strain evidence="1 2">FD-317 M1</strain>
    </source>
</reference>
<evidence type="ECO:0000313" key="1">
    <source>
        <dbReference type="EMBL" id="KIK50004.1"/>
    </source>
</evidence>
<accession>A0A0D0BKR1</accession>
<sequence>MSITTEIEHQIQCTHQYCVVQYKQSLLDWKQDKDNEDWLGLLLWAQHELGQMEKSLKTQITTKAFPAEAYNDVLYLDNMFLHYLSTSALAAAIGWNPMILKRG</sequence>
<name>A0A0D0BKR1_9AGAR</name>
<protein>
    <submittedName>
        <fullName evidence="1">Uncharacterized protein</fullName>
    </submittedName>
</protein>
<gene>
    <name evidence="1" type="ORF">GYMLUDRAFT_65456</name>
</gene>
<keyword evidence="2" id="KW-1185">Reference proteome</keyword>